<evidence type="ECO:0000256" key="10">
    <source>
        <dbReference type="PROSITE-ProRule" id="PRU00042"/>
    </source>
</evidence>
<dbReference type="GO" id="GO:0045893">
    <property type="term" value="P:positive regulation of DNA-templated transcription"/>
    <property type="evidence" value="ECO:0007669"/>
    <property type="project" value="UniProtKB-ARBA"/>
</dbReference>
<comment type="similarity">
    <text evidence="2">Belongs to the krueppel C2H2-type zinc-finger protein family.</text>
</comment>
<evidence type="ECO:0000256" key="11">
    <source>
        <dbReference type="SAM" id="MobiDB-lite"/>
    </source>
</evidence>
<evidence type="ECO:0000256" key="1">
    <source>
        <dbReference type="ARBA" id="ARBA00004123"/>
    </source>
</evidence>
<feature type="region of interest" description="Disordered" evidence="11">
    <location>
        <begin position="95"/>
        <end position="136"/>
    </location>
</feature>
<evidence type="ECO:0000256" key="8">
    <source>
        <dbReference type="ARBA" id="ARBA00023163"/>
    </source>
</evidence>
<evidence type="ECO:0000256" key="2">
    <source>
        <dbReference type="ARBA" id="ARBA00006991"/>
    </source>
</evidence>
<keyword evidence="6" id="KW-0862">Zinc</keyword>
<dbReference type="InterPro" id="IPR036236">
    <property type="entry name" value="Znf_C2H2_sf"/>
</dbReference>
<dbReference type="AlphaFoldDB" id="A0A504YIA0"/>
<keyword evidence="8" id="KW-0804">Transcription</keyword>
<dbReference type="OrthoDB" id="3437960at2759"/>
<dbReference type="GO" id="GO:0008270">
    <property type="term" value="F:zinc ion binding"/>
    <property type="evidence" value="ECO:0007669"/>
    <property type="project" value="UniProtKB-KW"/>
</dbReference>
<dbReference type="PANTHER" id="PTHR16515">
    <property type="entry name" value="PR DOMAIN ZINC FINGER PROTEIN"/>
    <property type="match status" value="1"/>
</dbReference>
<sequence>MDLSLWSVNGPHWTTIEENMTSRMYPRTNYHCPGFPLIIPPPWVLMRAFRENRYHQIVSNETTNNLMENPEETGKDLIAKFTNLEANIQENIVPQPRGTHWQNLTRGPSNLAKPHHANLPSVRDTSKESEPKADKIEQGLSCSTVIPSLKSCVETQKSSSQNTITYESGFLREYLYVALAYMARSGEKKLINNCFPKHCPYIYPPLAPRKSNETHEVRSVLLNHQPTQLNEKFGRRTLEVTPMKLSKSHVDHVNLMKKGRLLPSHTATEGQKRVKENSLIFLPGVGLRRSENHHYVCLLCDKKFPRAANLNRHIRTHTGEQPYRCPHCQRSFSISSNMQRHVRNIHKPFAPSTSVDTPR</sequence>
<dbReference type="InterPro" id="IPR050331">
    <property type="entry name" value="Zinc_finger"/>
</dbReference>
<dbReference type="GO" id="GO:0005694">
    <property type="term" value="C:chromosome"/>
    <property type="evidence" value="ECO:0007669"/>
    <property type="project" value="UniProtKB-ARBA"/>
</dbReference>
<organism evidence="13 14">
    <name type="scientific">Fasciola gigantica</name>
    <name type="common">Giant liver fluke</name>
    <dbReference type="NCBI Taxonomy" id="46835"/>
    <lineage>
        <taxon>Eukaryota</taxon>
        <taxon>Metazoa</taxon>
        <taxon>Spiralia</taxon>
        <taxon>Lophotrochozoa</taxon>
        <taxon>Platyhelminthes</taxon>
        <taxon>Trematoda</taxon>
        <taxon>Digenea</taxon>
        <taxon>Plagiorchiida</taxon>
        <taxon>Echinostomata</taxon>
        <taxon>Echinostomatoidea</taxon>
        <taxon>Fasciolidae</taxon>
        <taxon>Fasciola</taxon>
    </lineage>
</organism>
<evidence type="ECO:0000256" key="9">
    <source>
        <dbReference type="ARBA" id="ARBA00023242"/>
    </source>
</evidence>
<evidence type="ECO:0000256" key="3">
    <source>
        <dbReference type="ARBA" id="ARBA00022723"/>
    </source>
</evidence>
<proteinExistence type="inferred from homology"/>
<keyword evidence="14" id="KW-1185">Reference proteome</keyword>
<protein>
    <submittedName>
        <fullName evidence="13">MDS1 and EVI1 complex locus protein EVI1</fullName>
    </submittedName>
</protein>
<dbReference type="STRING" id="46835.A0A504YIA0"/>
<feature type="compositionally biased region" description="Basic and acidic residues" evidence="11">
    <location>
        <begin position="124"/>
        <end position="136"/>
    </location>
</feature>
<evidence type="ECO:0000256" key="7">
    <source>
        <dbReference type="ARBA" id="ARBA00023015"/>
    </source>
</evidence>
<dbReference type="FunFam" id="3.30.160.60:FF:001732">
    <property type="entry name" value="Zgc:162936"/>
    <property type="match status" value="1"/>
</dbReference>
<dbReference type="EMBL" id="SUNJ01008770">
    <property type="protein sequence ID" value="TPP60954.1"/>
    <property type="molecule type" value="Genomic_DNA"/>
</dbReference>
<keyword evidence="3" id="KW-0479">Metal-binding</keyword>
<keyword evidence="5 10" id="KW-0863">Zinc-finger</keyword>
<dbReference type="GO" id="GO:0005634">
    <property type="term" value="C:nucleus"/>
    <property type="evidence" value="ECO:0007669"/>
    <property type="project" value="UniProtKB-SubCell"/>
</dbReference>
<accession>A0A504YIA0</accession>
<dbReference type="SUPFAM" id="SSF57667">
    <property type="entry name" value="beta-beta-alpha zinc fingers"/>
    <property type="match status" value="1"/>
</dbReference>
<feature type="domain" description="C2H2-type" evidence="12">
    <location>
        <begin position="295"/>
        <end position="322"/>
    </location>
</feature>
<dbReference type="PROSITE" id="PS00028">
    <property type="entry name" value="ZINC_FINGER_C2H2_1"/>
    <property type="match status" value="2"/>
</dbReference>
<reference evidence="13 14" key="1">
    <citation type="submission" date="2019-04" db="EMBL/GenBank/DDBJ databases">
        <title>Annotation for the trematode Fasciola gigantica.</title>
        <authorList>
            <person name="Choi Y.-J."/>
        </authorList>
    </citation>
    <scope>NUCLEOTIDE SEQUENCE [LARGE SCALE GENOMIC DNA]</scope>
    <source>
        <strain evidence="13">Uganda_cow_1</strain>
    </source>
</reference>
<keyword evidence="9" id="KW-0539">Nucleus</keyword>
<dbReference type="Proteomes" id="UP000316759">
    <property type="component" value="Unassembled WGS sequence"/>
</dbReference>
<evidence type="ECO:0000313" key="14">
    <source>
        <dbReference type="Proteomes" id="UP000316759"/>
    </source>
</evidence>
<dbReference type="Gene3D" id="3.30.160.60">
    <property type="entry name" value="Classic Zinc Finger"/>
    <property type="match status" value="2"/>
</dbReference>
<comment type="caution">
    <text evidence="13">The sequence shown here is derived from an EMBL/GenBank/DDBJ whole genome shotgun (WGS) entry which is preliminary data.</text>
</comment>
<dbReference type="PANTHER" id="PTHR16515:SF49">
    <property type="entry name" value="GASTRULA ZINC FINGER PROTEIN XLCGF49.1-LIKE-RELATED"/>
    <property type="match status" value="1"/>
</dbReference>
<keyword evidence="7" id="KW-0805">Transcription regulation</keyword>
<evidence type="ECO:0000256" key="4">
    <source>
        <dbReference type="ARBA" id="ARBA00022737"/>
    </source>
</evidence>
<dbReference type="PROSITE" id="PS50157">
    <property type="entry name" value="ZINC_FINGER_C2H2_2"/>
    <property type="match status" value="2"/>
</dbReference>
<dbReference type="GO" id="GO:0043565">
    <property type="term" value="F:sequence-specific DNA binding"/>
    <property type="evidence" value="ECO:0007669"/>
    <property type="project" value="UniProtKB-ARBA"/>
</dbReference>
<name>A0A504YIA0_FASGI</name>
<comment type="subcellular location">
    <subcellularLocation>
        <location evidence="1">Nucleus</location>
    </subcellularLocation>
</comment>
<evidence type="ECO:0000256" key="5">
    <source>
        <dbReference type="ARBA" id="ARBA00022771"/>
    </source>
</evidence>
<gene>
    <name evidence="13" type="ORF">FGIG_03925</name>
</gene>
<dbReference type="Pfam" id="PF00096">
    <property type="entry name" value="zf-C2H2"/>
    <property type="match status" value="2"/>
</dbReference>
<evidence type="ECO:0000259" key="12">
    <source>
        <dbReference type="PROSITE" id="PS50157"/>
    </source>
</evidence>
<evidence type="ECO:0000313" key="13">
    <source>
        <dbReference type="EMBL" id="TPP60954.1"/>
    </source>
</evidence>
<feature type="domain" description="C2H2-type" evidence="12">
    <location>
        <begin position="323"/>
        <end position="351"/>
    </location>
</feature>
<dbReference type="FunFam" id="3.30.160.60:FF:000761">
    <property type="entry name" value="Zinc finger protein 449"/>
    <property type="match status" value="1"/>
</dbReference>
<dbReference type="SMART" id="SM00355">
    <property type="entry name" value="ZnF_C2H2"/>
    <property type="match status" value="2"/>
</dbReference>
<keyword evidence="4" id="KW-0677">Repeat</keyword>
<dbReference type="InterPro" id="IPR013087">
    <property type="entry name" value="Znf_C2H2_type"/>
</dbReference>
<evidence type="ECO:0000256" key="6">
    <source>
        <dbReference type="ARBA" id="ARBA00022833"/>
    </source>
</evidence>